<protein>
    <submittedName>
        <fullName evidence="9">AEC family transporter</fullName>
    </submittedName>
</protein>
<feature type="transmembrane region" description="Helical" evidence="8">
    <location>
        <begin position="272"/>
        <end position="290"/>
    </location>
</feature>
<feature type="transmembrane region" description="Helical" evidence="8">
    <location>
        <begin position="240"/>
        <end position="260"/>
    </location>
</feature>
<evidence type="ECO:0000256" key="8">
    <source>
        <dbReference type="SAM" id="Phobius"/>
    </source>
</evidence>
<evidence type="ECO:0000256" key="1">
    <source>
        <dbReference type="ARBA" id="ARBA00004651"/>
    </source>
</evidence>
<keyword evidence="7 8" id="KW-0472">Membrane</keyword>
<sequence>MIFSLIAIGLLVKKIGMVGKTGQKNLTDLVVNLILPCNIVESFMVEFSPDIAADFTEIFLISLLIQIGCVLLGHLLFRRTTEGRRKCLRYGTICSNAGFMGNPLAEGVFGSMGLTLASVYLIPQRVMMWSEGVTVFTEAPSKKALLKKVLTHPCILACFIGLFLMLTGLRPPSFAVDVISAVGDCNTAVSMMVIGMILADADPRTLIDKDILFYTVLRLIIIPLLVWIPCRLLHMDSLVMGVSVLLAAMPAGATTTILAAQYDGDAEFAVKLVVFSTAASLLTTPLWSILLL</sequence>
<evidence type="ECO:0000256" key="6">
    <source>
        <dbReference type="ARBA" id="ARBA00022989"/>
    </source>
</evidence>
<evidence type="ECO:0000256" key="7">
    <source>
        <dbReference type="ARBA" id="ARBA00023136"/>
    </source>
</evidence>
<dbReference type="Proteomes" id="UP000886805">
    <property type="component" value="Unassembled WGS sequence"/>
</dbReference>
<dbReference type="Gene3D" id="1.20.1530.20">
    <property type="match status" value="1"/>
</dbReference>
<gene>
    <name evidence="9" type="ORF">H9849_05535</name>
</gene>
<feature type="transmembrane region" description="Helical" evidence="8">
    <location>
        <begin position="58"/>
        <end position="77"/>
    </location>
</feature>
<dbReference type="InterPro" id="IPR004776">
    <property type="entry name" value="Mem_transp_PIN-like"/>
</dbReference>
<evidence type="ECO:0000313" key="10">
    <source>
        <dbReference type="Proteomes" id="UP000886805"/>
    </source>
</evidence>
<reference evidence="9" key="1">
    <citation type="journal article" date="2021" name="PeerJ">
        <title>Extensive microbial diversity within the chicken gut microbiome revealed by metagenomics and culture.</title>
        <authorList>
            <person name="Gilroy R."/>
            <person name="Ravi A."/>
            <person name="Getino M."/>
            <person name="Pursley I."/>
            <person name="Horton D.L."/>
            <person name="Alikhan N.F."/>
            <person name="Baker D."/>
            <person name="Gharbi K."/>
            <person name="Hall N."/>
            <person name="Watson M."/>
            <person name="Adriaenssens E.M."/>
            <person name="Foster-Nyarko E."/>
            <person name="Jarju S."/>
            <person name="Secka A."/>
            <person name="Antonio M."/>
            <person name="Oren A."/>
            <person name="Chaudhuri R.R."/>
            <person name="La Ragione R."/>
            <person name="Hildebrand F."/>
            <person name="Pallen M.J."/>
        </authorList>
    </citation>
    <scope>NUCLEOTIDE SEQUENCE</scope>
    <source>
        <strain evidence="9">ChiSxjej3B15-1167</strain>
    </source>
</reference>
<dbReference type="InterPro" id="IPR038770">
    <property type="entry name" value="Na+/solute_symporter_sf"/>
</dbReference>
<dbReference type="AlphaFoldDB" id="A0A9D1X4R0"/>
<feature type="transmembrane region" description="Helical" evidence="8">
    <location>
        <begin position="149"/>
        <end position="166"/>
    </location>
</feature>
<feature type="transmembrane region" description="Helical" evidence="8">
    <location>
        <begin position="178"/>
        <end position="199"/>
    </location>
</feature>
<keyword evidence="3" id="KW-0813">Transport</keyword>
<keyword evidence="5 8" id="KW-0812">Transmembrane</keyword>
<comment type="similarity">
    <text evidence="2">Belongs to the auxin efflux carrier (TC 2.A.69) family.</text>
</comment>
<comment type="subcellular location">
    <subcellularLocation>
        <location evidence="1">Cell membrane</location>
        <topology evidence="1">Multi-pass membrane protein</topology>
    </subcellularLocation>
</comment>
<keyword evidence="6 8" id="KW-1133">Transmembrane helix</keyword>
<proteinExistence type="inferred from homology"/>
<dbReference type="PANTHER" id="PTHR36838">
    <property type="entry name" value="AUXIN EFFLUX CARRIER FAMILY PROTEIN"/>
    <property type="match status" value="1"/>
</dbReference>
<dbReference type="PANTHER" id="PTHR36838:SF1">
    <property type="entry name" value="SLR1864 PROTEIN"/>
    <property type="match status" value="1"/>
</dbReference>
<evidence type="ECO:0000313" key="9">
    <source>
        <dbReference type="EMBL" id="HIX72466.1"/>
    </source>
</evidence>
<reference evidence="9" key="2">
    <citation type="submission" date="2021-04" db="EMBL/GenBank/DDBJ databases">
        <authorList>
            <person name="Gilroy R."/>
        </authorList>
    </citation>
    <scope>NUCLEOTIDE SEQUENCE</scope>
    <source>
        <strain evidence="9">ChiSxjej3B15-1167</strain>
    </source>
</reference>
<dbReference type="GO" id="GO:0005886">
    <property type="term" value="C:plasma membrane"/>
    <property type="evidence" value="ECO:0007669"/>
    <property type="project" value="UniProtKB-SubCell"/>
</dbReference>
<evidence type="ECO:0000256" key="5">
    <source>
        <dbReference type="ARBA" id="ARBA00022692"/>
    </source>
</evidence>
<keyword evidence="4" id="KW-1003">Cell membrane</keyword>
<evidence type="ECO:0000256" key="3">
    <source>
        <dbReference type="ARBA" id="ARBA00022448"/>
    </source>
</evidence>
<name>A0A9D1X4R0_9FIRM</name>
<dbReference type="Pfam" id="PF03547">
    <property type="entry name" value="Mem_trans"/>
    <property type="match status" value="2"/>
</dbReference>
<dbReference type="GO" id="GO:0055085">
    <property type="term" value="P:transmembrane transport"/>
    <property type="evidence" value="ECO:0007669"/>
    <property type="project" value="InterPro"/>
</dbReference>
<dbReference type="EMBL" id="DXEQ01000155">
    <property type="protein sequence ID" value="HIX72466.1"/>
    <property type="molecule type" value="Genomic_DNA"/>
</dbReference>
<evidence type="ECO:0000256" key="2">
    <source>
        <dbReference type="ARBA" id="ARBA00010145"/>
    </source>
</evidence>
<organism evidence="9 10">
    <name type="scientific">Candidatus Anaerobutyricum stercoripullorum</name>
    <dbReference type="NCBI Taxonomy" id="2838456"/>
    <lineage>
        <taxon>Bacteria</taxon>
        <taxon>Bacillati</taxon>
        <taxon>Bacillota</taxon>
        <taxon>Clostridia</taxon>
        <taxon>Lachnospirales</taxon>
        <taxon>Lachnospiraceae</taxon>
        <taxon>Anaerobutyricum</taxon>
    </lineage>
</organism>
<accession>A0A9D1X4R0</accession>
<feature type="transmembrane region" description="Helical" evidence="8">
    <location>
        <begin position="211"/>
        <end position="228"/>
    </location>
</feature>
<evidence type="ECO:0000256" key="4">
    <source>
        <dbReference type="ARBA" id="ARBA00022475"/>
    </source>
</evidence>
<comment type="caution">
    <text evidence="9">The sequence shown here is derived from an EMBL/GenBank/DDBJ whole genome shotgun (WGS) entry which is preliminary data.</text>
</comment>